<dbReference type="RefSeq" id="WP_054646874.1">
    <property type="nucleotide sequence ID" value="NZ_CP014872.1"/>
</dbReference>
<proteinExistence type="predicted"/>
<name>A0AB33BIL5_9LACO</name>
<sequence length="95" mass="11149">MINIKLNEFKVSSADLNHKNLLFFEFAEKIKPITNIKINSDKIILISQKDKNSLNLQEFIAITKDINENHSFFIENPHITKIFGYRINKNRIIFG</sequence>
<accession>A0AB33BIL5</accession>
<reference evidence="1 2" key="1">
    <citation type="submission" date="2016-03" db="EMBL/GenBank/DDBJ databases">
        <title>Pediococcus and Lactobacillus from brewery environment - whole genome sequencing and assembly.</title>
        <authorList>
            <person name="Behr J."/>
            <person name="Geissler A.J."/>
            <person name="Vogel R.F."/>
        </authorList>
    </citation>
    <scope>NUCLEOTIDE SEQUENCE [LARGE SCALE GENOMIC DNA]</scope>
    <source>
        <strain evidence="1 2">TMW 1.481</strain>
    </source>
</reference>
<protein>
    <submittedName>
        <fullName evidence="1">Uncharacterized protein</fullName>
    </submittedName>
</protein>
<dbReference type="AlphaFoldDB" id="A0AB33BIL5"/>
<organism evidence="1 2">
    <name type="scientific">Fructilactobacillus lindneri</name>
    <dbReference type="NCBI Taxonomy" id="53444"/>
    <lineage>
        <taxon>Bacteria</taxon>
        <taxon>Bacillati</taxon>
        <taxon>Bacillota</taxon>
        <taxon>Bacilli</taxon>
        <taxon>Lactobacillales</taxon>
        <taxon>Lactobacillaceae</taxon>
        <taxon>Fructilactobacillus</taxon>
    </lineage>
</organism>
<evidence type="ECO:0000313" key="1">
    <source>
        <dbReference type="EMBL" id="ANZ59373.1"/>
    </source>
</evidence>
<gene>
    <name evidence="1" type="ORF">AYR59_04800</name>
</gene>
<dbReference type="Proteomes" id="UP000093346">
    <property type="component" value="Chromosome"/>
</dbReference>
<dbReference type="GeneID" id="61250152"/>
<dbReference type="KEGG" id="lle:AYR59_04800"/>
<dbReference type="EMBL" id="CP014907">
    <property type="protein sequence ID" value="ANZ59373.1"/>
    <property type="molecule type" value="Genomic_DNA"/>
</dbReference>
<evidence type="ECO:0000313" key="2">
    <source>
        <dbReference type="Proteomes" id="UP000093346"/>
    </source>
</evidence>